<dbReference type="RefSeq" id="WP_204000649.1">
    <property type="nucleotide sequence ID" value="NZ_BOPB01000018.1"/>
</dbReference>
<evidence type="ECO:0000313" key="2">
    <source>
        <dbReference type="Proteomes" id="UP000643165"/>
    </source>
</evidence>
<name>A0ABQ4IYM2_9ACTN</name>
<dbReference type="EMBL" id="BOPB01000018">
    <property type="protein sequence ID" value="GIJ22881.1"/>
    <property type="molecule type" value="Genomic_DNA"/>
</dbReference>
<evidence type="ECO:0000313" key="1">
    <source>
        <dbReference type="EMBL" id="GIJ22881.1"/>
    </source>
</evidence>
<gene>
    <name evidence="1" type="ORF">Vlu01_35050</name>
</gene>
<reference evidence="1 2" key="1">
    <citation type="submission" date="2021-01" db="EMBL/GenBank/DDBJ databases">
        <title>Whole genome shotgun sequence of Verrucosispora lutea NBRC 106530.</title>
        <authorList>
            <person name="Komaki H."/>
            <person name="Tamura T."/>
        </authorList>
    </citation>
    <scope>NUCLEOTIDE SEQUENCE [LARGE SCALE GENOMIC DNA]</scope>
    <source>
        <strain evidence="1 2">NBRC 106530</strain>
    </source>
</reference>
<protein>
    <submittedName>
        <fullName evidence="1">Uncharacterized protein</fullName>
    </submittedName>
</protein>
<dbReference type="Proteomes" id="UP000643165">
    <property type="component" value="Unassembled WGS sequence"/>
</dbReference>
<sequence length="254" mass="29135">MDCEFSEFSYGYASIREAESVLAEIYRSLKAPVLPSLLQEEKLGWDAHLSFVEYALFFQFKRAQFISRRHPKSHTWVHVNKRHYRFSIDTDGHQHRALLRLQERLQTNGAGDVYYAAPIFHRQAEFDRHYAFGQVLHRSALVPPGEFGEGDGRHSYVTTEDGNSRVLSDPRPPRFRVSWDGIVGRAADRAGNAGQQQDRQRVSLGALEEAMLESAWQMGRGRERDVDAPPLRRIHRLAAQLDCGLVLFTLADER</sequence>
<proteinExistence type="predicted"/>
<keyword evidence="2" id="KW-1185">Reference proteome</keyword>
<accession>A0ABQ4IYM2</accession>
<comment type="caution">
    <text evidence="1">The sequence shown here is derived from an EMBL/GenBank/DDBJ whole genome shotgun (WGS) entry which is preliminary data.</text>
</comment>
<organism evidence="1 2">
    <name type="scientific">Micromonospora lutea</name>
    <dbReference type="NCBI Taxonomy" id="419825"/>
    <lineage>
        <taxon>Bacteria</taxon>
        <taxon>Bacillati</taxon>
        <taxon>Actinomycetota</taxon>
        <taxon>Actinomycetes</taxon>
        <taxon>Micromonosporales</taxon>
        <taxon>Micromonosporaceae</taxon>
        <taxon>Micromonospora</taxon>
    </lineage>
</organism>